<reference evidence="3" key="1">
    <citation type="submission" date="2023-03" db="EMBL/GenBank/DDBJ databases">
        <title>Edaphobacter sp.</title>
        <authorList>
            <person name="Huber K.J."/>
            <person name="Papendorf J."/>
            <person name="Pilke C."/>
            <person name="Bunk B."/>
            <person name="Sproeer C."/>
            <person name="Pester M."/>
        </authorList>
    </citation>
    <scope>NUCLEOTIDE SEQUENCE</scope>
    <source>
        <strain evidence="3">DSM 110680</strain>
    </source>
</reference>
<dbReference type="AlphaFoldDB" id="A0AAU7DDI1"/>
<feature type="transmembrane region" description="Helical" evidence="1">
    <location>
        <begin position="38"/>
        <end position="56"/>
    </location>
</feature>
<feature type="transmembrane region" description="Helical" evidence="1">
    <location>
        <begin position="106"/>
        <end position="129"/>
    </location>
</feature>
<keyword evidence="1" id="KW-0812">Transmembrane</keyword>
<sequence>MTNSPTPDSPPPEDQRKTPWAWTVATFFGAGLGKPGPGTWGSVAAVLLWGAIAWLFHPTPNGLLLVVLIGVAISIAAGVPAATIAARESGRHDPQFVVVDEVAGQWIALLGSSATFKHGLIALILFRLFDITKPFPARQLEKLPEGWGIVFDDVAAGLYALGVASLLRLWIH</sequence>
<dbReference type="GO" id="GO:0008962">
    <property type="term" value="F:phosphatidylglycerophosphatase activity"/>
    <property type="evidence" value="ECO:0007669"/>
    <property type="project" value="InterPro"/>
</dbReference>
<dbReference type="InterPro" id="IPR026037">
    <property type="entry name" value="PgpA"/>
</dbReference>
<accession>A0AAU7DDI1</accession>
<organism evidence="3">
    <name type="scientific">Telmatobacter sp. DSM 110680</name>
    <dbReference type="NCBI Taxonomy" id="3036704"/>
    <lineage>
        <taxon>Bacteria</taxon>
        <taxon>Pseudomonadati</taxon>
        <taxon>Acidobacteriota</taxon>
        <taxon>Terriglobia</taxon>
        <taxon>Terriglobales</taxon>
        <taxon>Acidobacteriaceae</taxon>
        <taxon>Telmatobacter</taxon>
    </lineage>
</organism>
<dbReference type="CDD" id="cd06971">
    <property type="entry name" value="PgpA"/>
    <property type="match status" value="1"/>
</dbReference>
<dbReference type="GO" id="GO:0006629">
    <property type="term" value="P:lipid metabolic process"/>
    <property type="evidence" value="ECO:0007669"/>
    <property type="project" value="InterPro"/>
</dbReference>
<evidence type="ECO:0000256" key="1">
    <source>
        <dbReference type="SAM" id="Phobius"/>
    </source>
</evidence>
<evidence type="ECO:0000313" key="3">
    <source>
        <dbReference type="EMBL" id="XBH15431.1"/>
    </source>
</evidence>
<gene>
    <name evidence="3" type="ORF">P8935_12710</name>
</gene>
<dbReference type="PANTHER" id="PTHR36305">
    <property type="entry name" value="PHOSPHATIDYLGLYCEROPHOSPHATASE A"/>
    <property type="match status" value="1"/>
</dbReference>
<dbReference type="InterPro" id="IPR036681">
    <property type="entry name" value="PgpA-like_sf"/>
</dbReference>
<feature type="domain" description="YutG/PgpA" evidence="2">
    <location>
        <begin position="24"/>
        <end position="167"/>
    </location>
</feature>
<name>A0AAU7DDI1_9BACT</name>
<dbReference type="EMBL" id="CP121196">
    <property type="protein sequence ID" value="XBH15431.1"/>
    <property type="molecule type" value="Genomic_DNA"/>
</dbReference>
<evidence type="ECO:0000259" key="2">
    <source>
        <dbReference type="Pfam" id="PF04608"/>
    </source>
</evidence>
<dbReference type="RefSeq" id="WP_348260664.1">
    <property type="nucleotide sequence ID" value="NZ_CP121196.1"/>
</dbReference>
<dbReference type="PIRSF" id="PIRSF006162">
    <property type="entry name" value="PgpA"/>
    <property type="match status" value="1"/>
</dbReference>
<dbReference type="PANTHER" id="PTHR36305:SF1">
    <property type="entry name" value="PHOSPHATIDYLGLYCEROPHOSPHATASE A"/>
    <property type="match status" value="1"/>
</dbReference>
<keyword evidence="1" id="KW-1133">Transmembrane helix</keyword>
<feature type="transmembrane region" description="Helical" evidence="1">
    <location>
        <begin position="63"/>
        <end position="86"/>
    </location>
</feature>
<dbReference type="Pfam" id="PF04608">
    <property type="entry name" value="PgpA"/>
    <property type="match status" value="1"/>
</dbReference>
<dbReference type="InterPro" id="IPR007686">
    <property type="entry name" value="YutG/PgpA"/>
</dbReference>
<dbReference type="SUPFAM" id="SSF101307">
    <property type="entry name" value="YutG-like"/>
    <property type="match status" value="1"/>
</dbReference>
<protein>
    <submittedName>
        <fullName evidence="3">Phosphatidylglycerophosphatase A</fullName>
    </submittedName>
</protein>
<keyword evidence="1" id="KW-0472">Membrane</keyword>
<proteinExistence type="predicted"/>